<dbReference type="AlphaFoldDB" id="A0A0S2M2X1"/>
<accession>A0A0S2M2X1</accession>
<feature type="transmembrane region" description="Helical" evidence="1">
    <location>
        <begin position="80"/>
        <end position="103"/>
    </location>
</feature>
<keyword evidence="1" id="KW-0472">Membrane</keyword>
<evidence type="ECO:0000256" key="1">
    <source>
        <dbReference type="SAM" id="Phobius"/>
    </source>
</evidence>
<protein>
    <recommendedName>
        <fullName evidence="4">DUF2177 domain-containing protein</fullName>
    </recommendedName>
</protein>
<keyword evidence="1" id="KW-0812">Transmembrane</keyword>
<organism evidence="2 3">
    <name type="scientific">Arthrobacter alpinus</name>
    <dbReference type="NCBI Taxonomy" id="656366"/>
    <lineage>
        <taxon>Bacteria</taxon>
        <taxon>Bacillati</taxon>
        <taxon>Actinomycetota</taxon>
        <taxon>Actinomycetes</taxon>
        <taxon>Micrococcales</taxon>
        <taxon>Micrococcaceae</taxon>
        <taxon>Arthrobacter</taxon>
    </lineage>
</organism>
<dbReference type="RefSeq" id="WP_062292364.1">
    <property type="nucleotide sequence ID" value="NZ_CP013200.1"/>
</dbReference>
<dbReference type="Pfam" id="PF09945">
    <property type="entry name" value="DUF2177"/>
    <property type="match status" value="1"/>
</dbReference>
<evidence type="ECO:0008006" key="4">
    <source>
        <dbReference type="Google" id="ProtNLM"/>
    </source>
</evidence>
<dbReference type="OrthoDB" id="166547at2"/>
<proteinExistence type="predicted"/>
<evidence type="ECO:0000313" key="3">
    <source>
        <dbReference type="Proteomes" id="UP000059574"/>
    </source>
</evidence>
<dbReference type="EMBL" id="CP013200">
    <property type="protein sequence ID" value="ALO68131.1"/>
    <property type="molecule type" value="Genomic_DNA"/>
</dbReference>
<evidence type="ECO:0000313" key="2">
    <source>
        <dbReference type="EMBL" id="ALO68131.1"/>
    </source>
</evidence>
<dbReference type="InterPro" id="IPR018687">
    <property type="entry name" value="DUF2177_membr"/>
</dbReference>
<dbReference type="Proteomes" id="UP000059574">
    <property type="component" value="Chromosome"/>
</dbReference>
<name>A0A0S2M2X1_9MICC</name>
<sequence>MTSRSKSWLLHYVLAAVIFAVIDVVWILTVALPQYQRNIPDLMAAEPQLAGAGFFYLIFVAGIVHYGVRPLELKAPLRQRLAAGALFGFFSYATWALTAFSILKDFPLSVAITDILWGTGASAVVVWLTLMVSTALRKSRKQQPVL</sequence>
<keyword evidence="1" id="KW-1133">Transmembrane helix</keyword>
<feature type="transmembrane region" description="Helical" evidence="1">
    <location>
        <begin position="115"/>
        <end position="136"/>
    </location>
</feature>
<reference evidence="3" key="1">
    <citation type="submission" date="2015-11" db="EMBL/GenBank/DDBJ databases">
        <authorList>
            <person name="Kumar R."/>
            <person name="Singh D."/>
            <person name="Swarnkar M.K."/>
            <person name="Singh A.K."/>
            <person name="Kumar S."/>
        </authorList>
    </citation>
    <scope>NUCLEOTIDE SEQUENCE [LARGE SCALE GENOMIC DNA]</scope>
    <source>
        <strain evidence="3">ERGS4:06</strain>
    </source>
</reference>
<gene>
    <name evidence="2" type="ORF">AS189_18565</name>
</gene>
<feature type="transmembrane region" description="Helical" evidence="1">
    <location>
        <begin position="9"/>
        <end position="29"/>
    </location>
</feature>
<feature type="transmembrane region" description="Helical" evidence="1">
    <location>
        <begin position="49"/>
        <end position="68"/>
    </location>
</feature>
<reference evidence="2 3" key="2">
    <citation type="journal article" date="2016" name="J. Biotechnol.">
        <title>Complete genome sequence of Arthrobacter alpinus ERGS4:06, a yellow pigmented bacterium tolerant to cold and radiations isolated from Sikkim Himalaya.</title>
        <authorList>
            <person name="Kumar R."/>
            <person name="Singh D."/>
            <person name="Swarnkar M.K."/>
            <person name="Singh A.K."/>
            <person name="Kumar S."/>
        </authorList>
    </citation>
    <scope>NUCLEOTIDE SEQUENCE [LARGE SCALE GENOMIC DNA]</scope>
    <source>
        <strain evidence="2 3">ERGS4:06</strain>
    </source>
</reference>